<keyword evidence="2" id="KW-1133">Transmembrane helix</keyword>
<evidence type="ECO:0000256" key="1">
    <source>
        <dbReference type="SAM" id="MobiDB-lite"/>
    </source>
</evidence>
<proteinExistence type="predicted"/>
<feature type="region of interest" description="Disordered" evidence="1">
    <location>
        <begin position="103"/>
        <end position="124"/>
    </location>
</feature>
<accession>A0A0G3M5W7</accession>
<evidence type="ECO:0000256" key="2">
    <source>
        <dbReference type="SAM" id="Phobius"/>
    </source>
</evidence>
<dbReference type="AlphaFoldDB" id="A0A0G3M5W7"/>
<gene>
    <name evidence="3" type="ORF">OK18_13215</name>
</gene>
<organism evidence="3 4">
    <name type="scientific">Chryseobacterium gallinarum</name>
    <dbReference type="NCBI Taxonomy" id="1324352"/>
    <lineage>
        <taxon>Bacteria</taxon>
        <taxon>Pseudomonadati</taxon>
        <taxon>Bacteroidota</taxon>
        <taxon>Flavobacteriia</taxon>
        <taxon>Flavobacteriales</taxon>
        <taxon>Weeksellaceae</taxon>
        <taxon>Chryseobacterium group</taxon>
        <taxon>Chryseobacterium</taxon>
    </lineage>
</organism>
<protein>
    <recommendedName>
        <fullName evidence="5">Energy transducer TonB</fullName>
    </recommendedName>
</protein>
<dbReference type="OrthoDB" id="1095452at2"/>
<evidence type="ECO:0008006" key="5">
    <source>
        <dbReference type="Google" id="ProtNLM"/>
    </source>
</evidence>
<dbReference type="STRING" id="1324352.OK18_13215"/>
<evidence type="ECO:0000313" key="4">
    <source>
        <dbReference type="Proteomes" id="UP000035213"/>
    </source>
</evidence>
<name>A0A0G3M5W7_CHRGL</name>
<reference evidence="3 4" key="1">
    <citation type="submission" date="2014-11" db="EMBL/GenBank/DDBJ databases">
        <authorList>
            <person name="Park G.-S."/>
            <person name="Hong S.-J."/>
            <person name="Jung B.K."/>
            <person name="Khan A.R."/>
            <person name="Kwak Y."/>
            <person name="Shin J.-H."/>
        </authorList>
    </citation>
    <scope>NUCLEOTIDE SEQUENCE [LARGE SCALE GENOMIC DNA]</scope>
    <source>
        <strain evidence="3 4">DSM 27622</strain>
    </source>
</reference>
<keyword evidence="2" id="KW-0812">Transmembrane</keyword>
<dbReference type="Proteomes" id="UP000035213">
    <property type="component" value="Chromosome"/>
</dbReference>
<dbReference type="KEGG" id="cgn:OK18_13215"/>
<evidence type="ECO:0000313" key="3">
    <source>
        <dbReference type="EMBL" id="AKK73433.1"/>
    </source>
</evidence>
<dbReference type="EMBL" id="CP009928">
    <property type="protein sequence ID" value="AKK73433.1"/>
    <property type="molecule type" value="Genomic_DNA"/>
</dbReference>
<dbReference type="Gene3D" id="3.30.1150.10">
    <property type="match status" value="1"/>
</dbReference>
<feature type="transmembrane region" description="Helical" evidence="2">
    <location>
        <begin position="40"/>
        <end position="61"/>
    </location>
</feature>
<keyword evidence="2" id="KW-0472">Membrane</keyword>
<sequence>MKHQNQNQEFRFNEVLFEHRNKEYGAYVLRNESDRILTKALFIGASLMAAVSITPFVISAFKTDVVDHRPHDDGRRIIKIVEPPEIKPPVKIIKPVQPVAPPDVKTYNSIPPIPSRDAQDNVKKDPVPDDAVAGLVNNFKGDVVAPNTHVPTTIPVATGPVVNTAPPTIPEPAVDKNKIAEPGELGSEASFTGGIDAFRNKVMNSFDGSGFESDDVMKTTITFIVEMDGTISGIKANGANADFNNEAIRTIRSIKGKWTPAKNKKGEFVRSYFKFPISMKFEN</sequence>
<dbReference type="PATRIC" id="fig|1324352.5.peg.2745"/>
<dbReference type="RefSeq" id="WP_050021985.1">
    <property type="nucleotide sequence ID" value="NZ_CP009928.1"/>
</dbReference>